<name>A0A915EUY8_9CEST</name>
<keyword evidence="2" id="KW-0732">Signal</keyword>
<keyword evidence="1" id="KW-0812">Transmembrane</keyword>
<protein>
    <submittedName>
        <fullName evidence="4">Uncharacterized protein</fullName>
    </submittedName>
</protein>
<proteinExistence type="predicted"/>
<keyword evidence="1" id="KW-1133">Transmembrane helix</keyword>
<feature type="transmembrane region" description="Helical" evidence="1">
    <location>
        <begin position="76"/>
        <end position="93"/>
    </location>
</feature>
<dbReference type="Proteomes" id="UP000887562">
    <property type="component" value="Unplaced"/>
</dbReference>
<dbReference type="WBParaSite" id="maker-E.canG7_contigs_5960-snap-gene-0.3-mRNA-1">
    <property type="protein sequence ID" value="maker-E.canG7_contigs_5960-snap-gene-0.3-mRNA-1"/>
    <property type="gene ID" value="EcG7_09795"/>
</dbReference>
<dbReference type="AlphaFoldDB" id="A0A915EUY8"/>
<organism evidence="3 4">
    <name type="scientific">Echinococcus canadensis</name>
    <dbReference type="NCBI Taxonomy" id="519352"/>
    <lineage>
        <taxon>Eukaryota</taxon>
        <taxon>Metazoa</taxon>
        <taxon>Spiralia</taxon>
        <taxon>Lophotrochozoa</taxon>
        <taxon>Platyhelminthes</taxon>
        <taxon>Cestoda</taxon>
        <taxon>Eucestoda</taxon>
        <taxon>Cyclophyllidea</taxon>
        <taxon>Taeniidae</taxon>
        <taxon>Echinococcus</taxon>
        <taxon>Echinococcus canadensis group</taxon>
    </lineage>
</organism>
<sequence>MTKCVSNWLSALLCLVVVALAVWSPVLPWIVTECVLAVWNAVRLIQATCLRFSTFPSSTHSPLFIIAKQIFDLTDIYPVLFCLCAALCLWIIYKHLGEKNDSLIRDTTRCSHFLTKGTTELYICRNIHVKMDRLLVGFVLMHCLLKWIRGEQLQQQQQHPLSPSRIFRSSEYRILANLPNSTLHTSNSNRYFRHRQVAPQLLPPFPPDGYSFEEGAQ</sequence>
<evidence type="ECO:0000313" key="4">
    <source>
        <dbReference type="WBParaSite" id="maker-E.canG7_contigs_5960-snap-gene-0.3-mRNA-1"/>
    </source>
</evidence>
<keyword evidence="1" id="KW-0472">Membrane</keyword>
<keyword evidence="3" id="KW-1185">Reference proteome</keyword>
<evidence type="ECO:0000313" key="3">
    <source>
        <dbReference type="Proteomes" id="UP000887562"/>
    </source>
</evidence>
<accession>A0A915EUY8</accession>
<feature type="signal peptide" evidence="2">
    <location>
        <begin position="1"/>
        <end position="21"/>
    </location>
</feature>
<evidence type="ECO:0000256" key="2">
    <source>
        <dbReference type="SAM" id="SignalP"/>
    </source>
</evidence>
<evidence type="ECO:0000256" key="1">
    <source>
        <dbReference type="SAM" id="Phobius"/>
    </source>
</evidence>
<feature type="chain" id="PRO_5037732208" evidence="2">
    <location>
        <begin position="22"/>
        <end position="217"/>
    </location>
</feature>
<reference evidence="4" key="1">
    <citation type="submission" date="2022-11" db="UniProtKB">
        <authorList>
            <consortium name="WormBaseParasite"/>
        </authorList>
    </citation>
    <scope>IDENTIFICATION</scope>
</reference>